<keyword evidence="3" id="KW-0963">Cytoplasm</keyword>
<evidence type="ECO:0000259" key="9">
    <source>
        <dbReference type="PROSITE" id="PS50125"/>
    </source>
</evidence>
<dbReference type="SMART" id="SM00044">
    <property type="entry name" value="CYCc"/>
    <property type="match status" value="1"/>
</dbReference>
<dbReference type="Pfam" id="PF07700">
    <property type="entry name" value="HNOB"/>
    <property type="match status" value="1"/>
</dbReference>
<dbReference type="GO" id="GO:0005525">
    <property type="term" value="F:GTP binding"/>
    <property type="evidence" value="ECO:0007669"/>
    <property type="project" value="UniProtKB-KW"/>
</dbReference>
<dbReference type="SUPFAM" id="SSF111126">
    <property type="entry name" value="Ligand-binding domain in the NO signalling and Golgi transport"/>
    <property type="match status" value="1"/>
</dbReference>
<feature type="region of interest" description="Disordered" evidence="8">
    <location>
        <begin position="676"/>
        <end position="696"/>
    </location>
</feature>
<feature type="compositionally biased region" description="Basic and acidic residues" evidence="8">
    <location>
        <begin position="687"/>
        <end position="696"/>
    </location>
</feature>
<dbReference type="Gene3D" id="6.10.250.780">
    <property type="match status" value="1"/>
</dbReference>
<dbReference type="EMBL" id="OV696691">
    <property type="protein sequence ID" value="CAH1266943.1"/>
    <property type="molecule type" value="Genomic_DNA"/>
</dbReference>
<protein>
    <recommendedName>
        <fullName evidence="2">guanylate cyclase</fullName>
        <ecNumber evidence="2">4.6.1.2</ecNumber>
    </recommendedName>
</protein>
<keyword evidence="5" id="KW-0342">GTP-binding</keyword>
<evidence type="ECO:0000256" key="2">
    <source>
        <dbReference type="ARBA" id="ARBA00012202"/>
    </source>
</evidence>
<dbReference type="InterPro" id="IPR001054">
    <property type="entry name" value="A/G_cyclase"/>
</dbReference>
<dbReference type="GO" id="GO:0020037">
    <property type="term" value="F:heme binding"/>
    <property type="evidence" value="ECO:0007669"/>
    <property type="project" value="InterPro"/>
</dbReference>
<evidence type="ECO:0000313" key="11">
    <source>
        <dbReference type="Proteomes" id="UP000838412"/>
    </source>
</evidence>
<keyword evidence="6" id="KW-0456">Lyase</keyword>
<dbReference type="Gene3D" id="3.30.450.260">
    <property type="entry name" value="Haem NO binding associated domain"/>
    <property type="match status" value="1"/>
</dbReference>
<evidence type="ECO:0000256" key="4">
    <source>
        <dbReference type="ARBA" id="ARBA00022741"/>
    </source>
</evidence>
<dbReference type="SUPFAM" id="SSF55073">
    <property type="entry name" value="Nucleotide cyclase"/>
    <property type="match status" value="1"/>
</dbReference>
<evidence type="ECO:0000256" key="3">
    <source>
        <dbReference type="ARBA" id="ARBA00022490"/>
    </source>
</evidence>
<evidence type="ECO:0000256" key="7">
    <source>
        <dbReference type="ARBA" id="ARBA00023293"/>
    </source>
</evidence>
<reference evidence="10" key="1">
    <citation type="submission" date="2022-01" db="EMBL/GenBank/DDBJ databases">
        <authorList>
            <person name="Braso-Vives M."/>
        </authorList>
    </citation>
    <scope>NUCLEOTIDE SEQUENCE</scope>
</reference>
<evidence type="ECO:0000256" key="1">
    <source>
        <dbReference type="ARBA" id="ARBA00004496"/>
    </source>
</evidence>
<dbReference type="InterPro" id="IPR042463">
    <property type="entry name" value="HNOB_dom_associated_sf"/>
</dbReference>
<dbReference type="InterPro" id="IPR038158">
    <property type="entry name" value="H-NOX_domain_sf"/>
</dbReference>
<dbReference type="Gene3D" id="3.90.1520.10">
    <property type="entry name" value="H-NOX domain"/>
    <property type="match status" value="1"/>
</dbReference>
<evidence type="ECO:0000256" key="6">
    <source>
        <dbReference type="ARBA" id="ARBA00023239"/>
    </source>
</evidence>
<proteinExistence type="predicted"/>
<dbReference type="CDD" id="cd07302">
    <property type="entry name" value="CHD"/>
    <property type="match status" value="1"/>
</dbReference>
<evidence type="ECO:0000256" key="5">
    <source>
        <dbReference type="ARBA" id="ARBA00023134"/>
    </source>
</evidence>
<gene>
    <name evidence="10" type="primary">GUCY1B3</name>
    <name evidence="10" type="ORF">BLAG_LOCUS20450</name>
</gene>
<dbReference type="PANTHER" id="PTHR45655:SF5">
    <property type="entry name" value="SOLUBLE GUANYLATE CYCLASE 89DA-RELATED"/>
    <property type="match status" value="1"/>
</dbReference>
<name>A0A8K0EY70_BRALA</name>
<dbReference type="InterPro" id="IPR011644">
    <property type="entry name" value="Heme_NO-bd"/>
</dbReference>
<dbReference type="AlphaFoldDB" id="A0A8K0EY70"/>
<evidence type="ECO:0000256" key="8">
    <source>
        <dbReference type="SAM" id="MobiDB-lite"/>
    </source>
</evidence>
<sequence>MYGMLVESVQHYVRKVYGEEKWLQILELSGFKNTVFATQRVYKDDVLPRLAENCSAVVMDKSTEDFLLFFGTCFVNFWSHYGYDRVVRVSGRHFRDFVHGIDNIHEMMRFSYPKMKSPSFFCEEESHEGLTLHYQSCRTGYSNYVCGQMSQVAKGFYNLDLNMVKLKDFPEGRGYHVVFRLYFDNSPYMPPKIKCIRTLSVEEQVPALRFLRLFPFCVVFQRDMKFVYVGEKARELFAEEQFLTEEKVTDIFYIRRPPMDFTWKNVLRLQQVVFELVSISCVRSPIQNGLLPSAQYLHLRGQMCYMSDRFYVLRLQQVVFELVSISCVRSPIQNGLLPAARHLHLRGQMRYMPDWDCVIFLCSPLIQNTNEMLELGLYINDLSMHDNSRELVMAGTHHMASLEVSYERAVKYSEQLCENMKKCEDWRKHSDELLYQMIPRTVADRLRRGMDVNDTVEAFPEVTVMFSYLVGFMEISAKVPAVQLVETINDFFTLFDTISLRHDVFKFETLGDAVYMVVGGAPERNPRHAQCVAALALELNREVERLKNPIDGTKLKVKIGMHSGPVVAGVISLKMPQYCMVGDTVNTASRMGTNSEPGKITLSESVNKLLYFGEFITAYRGTLQVKGKGRMKTYWLVGTRSARPCSPPSLLMPPSWKDLQRGMSIEIDCMQEVEKKMHQKSPLQEITESKESLAAP</sequence>
<keyword evidence="4" id="KW-0547">Nucleotide-binding</keyword>
<dbReference type="Pfam" id="PF00211">
    <property type="entry name" value="Guanylate_cyc"/>
    <property type="match status" value="1"/>
</dbReference>
<comment type="subcellular location">
    <subcellularLocation>
        <location evidence="1">Cytoplasm</location>
    </subcellularLocation>
</comment>
<dbReference type="Proteomes" id="UP000838412">
    <property type="component" value="Chromosome 6"/>
</dbReference>
<dbReference type="GO" id="GO:0019934">
    <property type="term" value="P:cGMP-mediated signaling"/>
    <property type="evidence" value="ECO:0007669"/>
    <property type="project" value="TreeGrafter"/>
</dbReference>
<feature type="domain" description="Guanylate cyclase" evidence="9">
    <location>
        <begin position="463"/>
        <end position="592"/>
    </location>
</feature>
<dbReference type="InterPro" id="IPR024096">
    <property type="entry name" value="NO_sig/Golgi_transp_ligand-bd"/>
</dbReference>
<keyword evidence="11" id="KW-1185">Reference proteome</keyword>
<dbReference type="GO" id="GO:0004383">
    <property type="term" value="F:guanylate cyclase activity"/>
    <property type="evidence" value="ECO:0007669"/>
    <property type="project" value="UniProtKB-EC"/>
</dbReference>
<organism evidence="10 11">
    <name type="scientific">Branchiostoma lanceolatum</name>
    <name type="common">Common lancelet</name>
    <name type="synonym">Amphioxus lanceolatum</name>
    <dbReference type="NCBI Taxonomy" id="7740"/>
    <lineage>
        <taxon>Eukaryota</taxon>
        <taxon>Metazoa</taxon>
        <taxon>Chordata</taxon>
        <taxon>Cephalochordata</taxon>
        <taxon>Leptocardii</taxon>
        <taxon>Amphioxiformes</taxon>
        <taxon>Branchiostomatidae</taxon>
        <taxon>Branchiostoma</taxon>
    </lineage>
</organism>
<dbReference type="PROSITE" id="PS50125">
    <property type="entry name" value="GUANYLATE_CYCLASE_2"/>
    <property type="match status" value="1"/>
</dbReference>
<dbReference type="EC" id="4.6.1.2" evidence="2"/>
<dbReference type="GO" id="GO:0008074">
    <property type="term" value="C:guanylate cyclase complex, soluble"/>
    <property type="evidence" value="ECO:0007669"/>
    <property type="project" value="TreeGrafter"/>
</dbReference>
<dbReference type="PANTHER" id="PTHR45655">
    <property type="entry name" value="GUANYLATE CYCLASE SOLUBLE SUBUNIT BETA-2"/>
    <property type="match status" value="1"/>
</dbReference>
<dbReference type="Gene3D" id="3.30.70.1230">
    <property type="entry name" value="Nucleotide cyclase"/>
    <property type="match status" value="1"/>
</dbReference>
<dbReference type="OrthoDB" id="1890790at2759"/>
<accession>A0A8K0EY70</accession>
<dbReference type="InterPro" id="IPR029787">
    <property type="entry name" value="Nucleotide_cyclase"/>
</dbReference>
<dbReference type="InterPro" id="IPR011645">
    <property type="entry name" value="HNOB_dom_associated"/>
</dbReference>
<dbReference type="GO" id="GO:0070482">
    <property type="term" value="P:response to oxygen levels"/>
    <property type="evidence" value="ECO:0007669"/>
    <property type="project" value="TreeGrafter"/>
</dbReference>
<dbReference type="Pfam" id="PF07701">
    <property type="entry name" value="HNOBA"/>
    <property type="match status" value="1"/>
</dbReference>
<keyword evidence="7" id="KW-0141">cGMP biosynthesis</keyword>
<evidence type="ECO:0000313" key="10">
    <source>
        <dbReference type="EMBL" id="CAH1266943.1"/>
    </source>
</evidence>